<dbReference type="InterPro" id="IPR011050">
    <property type="entry name" value="Pectin_lyase_fold/virulence"/>
</dbReference>
<dbReference type="EMBL" id="SFBL01000037">
    <property type="protein sequence ID" value="TRU28463.1"/>
    <property type="molecule type" value="Genomic_DNA"/>
</dbReference>
<dbReference type="Gene3D" id="2.160.20.10">
    <property type="entry name" value="Single-stranded right-handed beta-helix, Pectin lyase-like"/>
    <property type="match status" value="2"/>
</dbReference>
<reference evidence="2 3" key="1">
    <citation type="submission" date="2019-01" db="EMBL/GenBank/DDBJ databases">
        <title>Coherence of Microcystis species and biogeography revealed through population genomics.</title>
        <authorList>
            <person name="Perez-Carrascal O.M."/>
            <person name="Terrat Y."/>
            <person name="Giani A."/>
            <person name="Fortin N."/>
            <person name="Tromas N."/>
            <person name="Shapiro B.J."/>
        </authorList>
    </citation>
    <scope>NUCLEOTIDE SEQUENCE [LARGE SCALE GENOMIC DNA]</scope>
    <source>
        <strain evidence="2">Ma_SC_T_19800800_S464</strain>
    </source>
</reference>
<evidence type="ECO:0000313" key="3">
    <source>
        <dbReference type="Proteomes" id="UP000319313"/>
    </source>
</evidence>
<dbReference type="InterPro" id="IPR039448">
    <property type="entry name" value="Beta_helix"/>
</dbReference>
<sequence>MNNPPSVQKTTTATSNLGTTYTVTNTNDDGEGSLRWAITESNNNPGTDTILFNIEDGYYTITPLSALPEITSPVFIDGTSQPGYEGTPIIQISGYQAGEGLSGLVISAGDSTVRGLIITQFSSYGIRLIDQGNNIIIQGNYIGYYDYIFEGFLGNGEGGILIESANNLIGGATTSERNIISGNTGTGVLINNETAINNQVINNYIGLDSSGTSSRPNGVGVGIVNGSDNLIQENVIAGNTNTGVSVLSYGNIANNNQILSNWIGTNQDYNFLGNGDDGIDLAGAKNTLVQGNYIYYNQSTGVVLRGADTTGNQITNNYLFNNAEGMSIQ</sequence>
<dbReference type="SMART" id="SM00710">
    <property type="entry name" value="PbH1"/>
    <property type="match status" value="7"/>
</dbReference>
<comment type="caution">
    <text evidence="2">The sequence shown here is derived from an EMBL/GenBank/DDBJ whole genome shotgun (WGS) entry which is preliminary data.</text>
</comment>
<dbReference type="SUPFAM" id="SSF51126">
    <property type="entry name" value="Pectin lyase-like"/>
    <property type="match status" value="2"/>
</dbReference>
<proteinExistence type="predicted"/>
<name>A0A552E224_MICAE</name>
<dbReference type="AlphaFoldDB" id="A0A552E224"/>
<feature type="non-terminal residue" evidence="2">
    <location>
        <position position="329"/>
    </location>
</feature>
<dbReference type="Pfam" id="PF13229">
    <property type="entry name" value="Beta_helix"/>
    <property type="match status" value="1"/>
</dbReference>
<protein>
    <recommendedName>
        <fullName evidence="1">Right handed beta helix domain-containing protein</fullName>
    </recommendedName>
</protein>
<evidence type="ECO:0000313" key="2">
    <source>
        <dbReference type="EMBL" id="TRU28463.1"/>
    </source>
</evidence>
<gene>
    <name evidence="2" type="ORF">EWV81_05085</name>
</gene>
<dbReference type="InterPro" id="IPR012334">
    <property type="entry name" value="Pectin_lyas_fold"/>
</dbReference>
<evidence type="ECO:0000259" key="1">
    <source>
        <dbReference type="Pfam" id="PF13229"/>
    </source>
</evidence>
<organism evidence="2 3">
    <name type="scientific">Microcystis aeruginosa Ma_SC_T_19800800_S464</name>
    <dbReference type="NCBI Taxonomy" id="2486257"/>
    <lineage>
        <taxon>Bacteria</taxon>
        <taxon>Bacillati</taxon>
        <taxon>Cyanobacteriota</taxon>
        <taxon>Cyanophyceae</taxon>
        <taxon>Oscillatoriophycideae</taxon>
        <taxon>Chroococcales</taxon>
        <taxon>Microcystaceae</taxon>
        <taxon>Microcystis</taxon>
    </lineage>
</organism>
<accession>A0A552E224</accession>
<dbReference type="Proteomes" id="UP000319313">
    <property type="component" value="Unassembled WGS sequence"/>
</dbReference>
<feature type="domain" description="Right handed beta helix" evidence="1">
    <location>
        <begin position="217"/>
        <end position="328"/>
    </location>
</feature>
<dbReference type="InterPro" id="IPR006626">
    <property type="entry name" value="PbH1"/>
</dbReference>